<dbReference type="InParanoid" id="A0A067PYX1"/>
<proteinExistence type="predicted"/>
<feature type="compositionally biased region" description="Low complexity" evidence="7">
    <location>
        <begin position="116"/>
        <end position="137"/>
    </location>
</feature>
<evidence type="ECO:0000256" key="2">
    <source>
        <dbReference type="ARBA" id="ARBA00022741"/>
    </source>
</evidence>
<evidence type="ECO:0000256" key="3">
    <source>
        <dbReference type="ARBA" id="ARBA00023134"/>
    </source>
</evidence>
<dbReference type="InterPro" id="IPR001019">
    <property type="entry name" value="Gprotein_alpha_su"/>
</dbReference>
<dbReference type="STRING" id="933084.A0A067PYX1"/>
<dbReference type="GO" id="GO:0005834">
    <property type="term" value="C:heterotrimeric G-protein complex"/>
    <property type="evidence" value="ECO:0007669"/>
    <property type="project" value="TreeGrafter"/>
</dbReference>
<name>A0A067PYX1_9AGAM</name>
<organism evidence="8 9">
    <name type="scientific">Jaapia argillacea MUCL 33604</name>
    <dbReference type="NCBI Taxonomy" id="933084"/>
    <lineage>
        <taxon>Eukaryota</taxon>
        <taxon>Fungi</taxon>
        <taxon>Dikarya</taxon>
        <taxon>Basidiomycota</taxon>
        <taxon>Agaricomycotina</taxon>
        <taxon>Agaricomycetes</taxon>
        <taxon>Agaricomycetidae</taxon>
        <taxon>Jaapiales</taxon>
        <taxon>Jaapiaceae</taxon>
        <taxon>Jaapia</taxon>
    </lineage>
</organism>
<dbReference type="SMART" id="SM00275">
    <property type="entry name" value="G_alpha"/>
    <property type="match status" value="1"/>
</dbReference>
<evidence type="ECO:0000313" key="8">
    <source>
        <dbReference type="EMBL" id="KDQ60013.1"/>
    </source>
</evidence>
<evidence type="ECO:0000256" key="6">
    <source>
        <dbReference type="PIRSR" id="PIRSR601019-2"/>
    </source>
</evidence>
<feature type="binding site" evidence="5">
    <location>
        <begin position="595"/>
        <end position="598"/>
    </location>
    <ligand>
        <name>GTP</name>
        <dbReference type="ChEBI" id="CHEBI:37565"/>
    </ligand>
</feature>
<evidence type="ECO:0000256" key="5">
    <source>
        <dbReference type="PIRSR" id="PIRSR601019-1"/>
    </source>
</evidence>
<dbReference type="SUPFAM" id="SSF52540">
    <property type="entry name" value="P-loop containing nucleoside triphosphate hydrolases"/>
    <property type="match status" value="1"/>
</dbReference>
<feature type="compositionally biased region" description="Low complexity" evidence="7">
    <location>
        <begin position="158"/>
        <end position="183"/>
    </location>
</feature>
<dbReference type="PANTHER" id="PTHR10218">
    <property type="entry name" value="GTP-BINDING PROTEIN ALPHA SUBUNIT"/>
    <property type="match status" value="1"/>
</dbReference>
<dbReference type="Proteomes" id="UP000027265">
    <property type="component" value="Unassembled WGS sequence"/>
</dbReference>
<dbReference type="GO" id="GO:0005525">
    <property type="term" value="F:GTP binding"/>
    <property type="evidence" value="ECO:0007669"/>
    <property type="project" value="UniProtKB-KW"/>
</dbReference>
<feature type="binding site" evidence="5">
    <location>
        <begin position="494"/>
        <end position="500"/>
    </location>
    <ligand>
        <name>GTP</name>
        <dbReference type="ChEBI" id="CHEBI:37565"/>
    </ligand>
</feature>
<dbReference type="EMBL" id="KL197714">
    <property type="protein sequence ID" value="KDQ60013.1"/>
    <property type="molecule type" value="Genomic_DNA"/>
</dbReference>
<evidence type="ECO:0000256" key="1">
    <source>
        <dbReference type="ARBA" id="ARBA00022723"/>
    </source>
</evidence>
<dbReference type="GO" id="GO:0031683">
    <property type="term" value="F:G-protein beta/gamma-subunit complex binding"/>
    <property type="evidence" value="ECO:0007669"/>
    <property type="project" value="InterPro"/>
</dbReference>
<feature type="region of interest" description="Disordered" evidence="7">
    <location>
        <begin position="365"/>
        <end position="423"/>
    </location>
</feature>
<dbReference type="GO" id="GO:0046872">
    <property type="term" value="F:metal ion binding"/>
    <property type="evidence" value="ECO:0007669"/>
    <property type="project" value="UniProtKB-KW"/>
</dbReference>
<evidence type="ECO:0000313" key="9">
    <source>
        <dbReference type="Proteomes" id="UP000027265"/>
    </source>
</evidence>
<dbReference type="Pfam" id="PF00503">
    <property type="entry name" value="G-alpha"/>
    <property type="match status" value="2"/>
</dbReference>
<dbReference type="GO" id="GO:0003924">
    <property type="term" value="F:GTPase activity"/>
    <property type="evidence" value="ECO:0007669"/>
    <property type="project" value="InterPro"/>
</dbReference>
<dbReference type="InterPro" id="IPR011025">
    <property type="entry name" value="GproteinA_insert"/>
</dbReference>
<keyword evidence="9" id="KW-1185">Reference proteome</keyword>
<dbReference type="SUPFAM" id="SSF47895">
    <property type="entry name" value="Transducin (alpha subunit), insertion domain"/>
    <property type="match status" value="1"/>
</dbReference>
<keyword evidence="4" id="KW-0807">Transducer</keyword>
<dbReference type="PROSITE" id="PS51882">
    <property type="entry name" value="G_ALPHA"/>
    <property type="match status" value="1"/>
</dbReference>
<dbReference type="GO" id="GO:0005737">
    <property type="term" value="C:cytoplasm"/>
    <property type="evidence" value="ECO:0007669"/>
    <property type="project" value="TreeGrafter"/>
</dbReference>
<feature type="compositionally biased region" description="Basic and acidic residues" evidence="7">
    <location>
        <begin position="365"/>
        <end position="375"/>
    </location>
</feature>
<dbReference type="HOGENOM" id="CLU_014184_1_1_1"/>
<dbReference type="InterPro" id="IPR027417">
    <property type="entry name" value="P-loop_NTPase"/>
</dbReference>
<dbReference type="GO" id="GO:0001664">
    <property type="term" value="F:G protein-coupled receptor binding"/>
    <property type="evidence" value="ECO:0007669"/>
    <property type="project" value="TreeGrafter"/>
</dbReference>
<sequence>MSPRRSSSDDPFESVLRPPADETPDQKAIRLKAEEEARRVSQAIDDGIKAERIERKKRRIVRLLLLGQSESGKSTTLRQFQRLYTPTAFRQERILWRSVIQLNLTRSIRTILEAIPSHSPHSPHSPSSPIHSPIFHPSSPPHHHRPSQTQSYRERSASRPSSRRATASFSGVSPSASSSVTVARANGSNSQTKSGGSVGNQTRSFGSGNFDIYEEDLPRDREEDTLVDSYSAFASSSAFRGEKERITIPVYLLEIKERLSGPLRHVEALLISKLIPGSASEEEGYGKGKGKGLGSSTPFLSVNSKGKEPDYSGTDWPWANQEIFIRPGTSWKVQQQHQHTLSLAHPQPRLPPQALAQITEINGYDSHHPHSHEHCNGLPIPPVPSLTNSISTASSSPPPTFFEKGKHGSEGNSEIGAALGGGERGGGGVMDIDAIVANVLNRCREDMVALWSDHTVREVLKRRKIRLEEGSGFFLNDIERITSFKYAPSEDDVLKARLKTVGVAEYKFEMETAAGKESGTEWRIVDVGGSRSQRPTWAPFFDDVDAIIFLAPISGFDQVLSEDRSVNRLEDSVLLWKAVCSNKLLANVELVLFLNKCDILEQKLKSGIRLSKYVRSYGDRANDLETASKYFRSKFSAIQREYSPNPRKFYGFCTSVTDTTTTAGILASVRDMVIRQHLKQSKLL</sequence>
<evidence type="ECO:0000256" key="4">
    <source>
        <dbReference type="ARBA" id="ARBA00023224"/>
    </source>
</evidence>
<feature type="compositionally biased region" description="Polar residues" evidence="7">
    <location>
        <begin position="186"/>
        <end position="207"/>
    </location>
</feature>
<dbReference type="GO" id="GO:0007188">
    <property type="term" value="P:adenylate cyclase-modulating G protein-coupled receptor signaling pathway"/>
    <property type="evidence" value="ECO:0007669"/>
    <property type="project" value="TreeGrafter"/>
</dbReference>
<keyword evidence="1 6" id="KW-0479">Metal-binding</keyword>
<dbReference type="PANTHER" id="PTHR10218:SF360">
    <property type="entry name" value="GUANINE NUCLEOTIDE-BINDING PROTEIN SUBUNIT ALPHA HOMOLOG"/>
    <property type="match status" value="1"/>
</dbReference>
<feature type="compositionally biased region" description="Low complexity" evidence="7">
    <location>
        <begin position="385"/>
        <end position="395"/>
    </location>
</feature>
<keyword evidence="6" id="KW-0460">Magnesium</keyword>
<feature type="binding site" evidence="6">
    <location>
        <position position="500"/>
    </location>
    <ligand>
        <name>Mg(2+)</name>
        <dbReference type="ChEBI" id="CHEBI:18420"/>
    </ligand>
</feature>
<evidence type="ECO:0000256" key="7">
    <source>
        <dbReference type="SAM" id="MobiDB-lite"/>
    </source>
</evidence>
<evidence type="ECO:0008006" key="10">
    <source>
        <dbReference type="Google" id="ProtNLM"/>
    </source>
</evidence>
<feature type="region of interest" description="Disordered" evidence="7">
    <location>
        <begin position="116"/>
        <end position="212"/>
    </location>
</feature>
<protein>
    <recommendedName>
        <fullName evidence="10">G-alpha-domain-containing protein</fullName>
    </recommendedName>
</protein>
<dbReference type="Gene3D" id="3.40.50.300">
    <property type="entry name" value="P-loop containing nucleotide triphosphate hydrolases"/>
    <property type="match status" value="2"/>
</dbReference>
<keyword evidence="2 5" id="KW-0547">Nucleotide-binding</keyword>
<gene>
    <name evidence="8" type="ORF">JAAARDRAFT_205077</name>
</gene>
<keyword evidence="3 5" id="KW-0342">GTP-binding</keyword>
<dbReference type="AlphaFoldDB" id="A0A067PYX1"/>
<dbReference type="FunFam" id="3.40.50.300:FF:000692">
    <property type="entry name" value="Guanine nucleotide-binding protein subunit alpha"/>
    <property type="match status" value="1"/>
</dbReference>
<reference evidence="9" key="1">
    <citation type="journal article" date="2014" name="Proc. Natl. Acad. Sci. U.S.A.">
        <title>Extensive sampling of basidiomycete genomes demonstrates inadequacy of the white-rot/brown-rot paradigm for wood decay fungi.</title>
        <authorList>
            <person name="Riley R."/>
            <person name="Salamov A.A."/>
            <person name="Brown D.W."/>
            <person name="Nagy L.G."/>
            <person name="Floudas D."/>
            <person name="Held B.W."/>
            <person name="Levasseur A."/>
            <person name="Lombard V."/>
            <person name="Morin E."/>
            <person name="Otillar R."/>
            <person name="Lindquist E.A."/>
            <person name="Sun H."/>
            <person name="LaButti K.M."/>
            <person name="Schmutz J."/>
            <person name="Jabbour D."/>
            <person name="Luo H."/>
            <person name="Baker S.E."/>
            <person name="Pisabarro A.G."/>
            <person name="Walton J.D."/>
            <person name="Blanchette R.A."/>
            <person name="Henrissat B."/>
            <person name="Martin F."/>
            <person name="Cullen D."/>
            <person name="Hibbett D.S."/>
            <person name="Grigoriev I.V."/>
        </authorList>
    </citation>
    <scope>NUCLEOTIDE SEQUENCE [LARGE SCALE GENOMIC DNA]</scope>
    <source>
        <strain evidence="9">MUCL 33604</strain>
    </source>
</reference>
<feature type="region of interest" description="Disordered" evidence="7">
    <location>
        <begin position="1"/>
        <end position="26"/>
    </location>
</feature>
<accession>A0A067PYX1</accession>
<dbReference type="OrthoDB" id="5817230at2759"/>